<dbReference type="AlphaFoldDB" id="A0A4Y2RND0"/>
<sequence length="128" mass="13712">MTRTTTELAPPSPSFRTTPTAGSLATKHDLGCSGPHTRRIFGGIGFRTWSPPAPKPRPYHLATMTLCMGDWVGVYCVATGGRLAITYDLAGNWPHTRRIFRGIGFRAGALGPKAENLPLGHRGPGSDL</sequence>
<evidence type="ECO:0000313" key="2">
    <source>
        <dbReference type="EMBL" id="GBN77198.1"/>
    </source>
</evidence>
<feature type="region of interest" description="Disordered" evidence="1">
    <location>
        <begin position="1"/>
        <end position="31"/>
    </location>
</feature>
<name>A0A4Y2RND0_ARAVE</name>
<gene>
    <name evidence="2" type="ORF">AVEN_220542_1</name>
</gene>
<keyword evidence="3" id="KW-1185">Reference proteome</keyword>
<evidence type="ECO:0000313" key="3">
    <source>
        <dbReference type="Proteomes" id="UP000499080"/>
    </source>
</evidence>
<evidence type="ECO:0000256" key="1">
    <source>
        <dbReference type="SAM" id="MobiDB-lite"/>
    </source>
</evidence>
<proteinExistence type="predicted"/>
<accession>A0A4Y2RND0</accession>
<protein>
    <submittedName>
        <fullName evidence="2">Uncharacterized protein</fullName>
    </submittedName>
</protein>
<dbReference type="Proteomes" id="UP000499080">
    <property type="component" value="Unassembled WGS sequence"/>
</dbReference>
<reference evidence="2 3" key="1">
    <citation type="journal article" date="2019" name="Sci. Rep.">
        <title>Orb-weaving spider Araneus ventricosus genome elucidates the spidroin gene catalogue.</title>
        <authorList>
            <person name="Kono N."/>
            <person name="Nakamura H."/>
            <person name="Ohtoshi R."/>
            <person name="Moran D.A.P."/>
            <person name="Shinohara A."/>
            <person name="Yoshida Y."/>
            <person name="Fujiwara M."/>
            <person name="Mori M."/>
            <person name="Tomita M."/>
            <person name="Arakawa K."/>
        </authorList>
    </citation>
    <scope>NUCLEOTIDE SEQUENCE [LARGE SCALE GENOMIC DNA]</scope>
</reference>
<comment type="caution">
    <text evidence="2">The sequence shown here is derived from an EMBL/GenBank/DDBJ whole genome shotgun (WGS) entry which is preliminary data.</text>
</comment>
<dbReference type="EMBL" id="BGPR01017753">
    <property type="protein sequence ID" value="GBN77198.1"/>
    <property type="molecule type" value="Genomic_DNA"/>
</dbReference>
<feature type="compositionally biased region" description="Polar residues" evidence="1">
    <location>
        <begin position="14"/>
        <end position="23"/>
    </location>
</feature>
<organism evidence="2 3">
    <name type="scientific">Araneus ventricosus</name>
    <name type="common">Orbweaver spider</name>
    <name type="synonym">Epeira ventricosa</name>
    <dbReference type="NCBI Taxonomy" id="182803"/>
    <lineage>
        <taxon>Eukaryota</taxon>
        <taxon>Metazoa</taxon>
        <taxon>Ecdysozoa</taxon>
        <taxon>Arthropoda</taxon>
        <taxon>Chelicerata</taxon>
        <taxon>Arachnida</taxon>
        <taxon>Araneae</taxon>
        <taxon>Araneomorphae</taxon>
        <taxon>Entelegynae</taxon>
        <taxon>Araneoidea</taxon>
        <taxon>Araneidae</taxon>
        <taxon>Araneus</taxon>
    </lineage>
</organism>